<name>A0ABR8XGM8_9BACL</name>
<keyword evidence="4" id="KW-0804">Transcription</keyword>
<feature type="domain" description="HTH crp-type" evidence="6">
    <location>
        <begin position="146"/>
        <end position="226"/>
    </location>
</feature>
<keyword evidence="2" id="KW-0238">DNA-binding</keyword>
<dbReference type="Gene3D" id="1.10.10.10">
    <property type="entry name" value="Winged helix-like DNA-binding domain superfamily/Winged helix DNA-binding domain"/>
    <property type="match status" value="1"/>
</dbReference>
<evidence type="ECO:0000256" key="1">
    <source>
        <dbReference type="ARBA" id="ARBA00023015"/>
    </source>
</evidence>
<feature type="domain" description="Cyclic nucleotide-binding" evidence="5">
    <location>
        <begin position="12"/>
        <end position="132"/>
    </location>
</feature>
<sequence length="235" mass="26901">MDKMKYLSRINLFHDVDLVELQQMESIVPIAITKKGTLITTPHNNQNRLFFIKQGKVRMYSILSNGKELTMDVLGTGHLFGEISLFSSGFHPLYAEAIEDSIICSIDKNQFELIILEKPYIALKLINILSSRLKEMEELMEQMAYGTVRSKLLFLLHRLSEKFGVPLSDNASSEWIQIGVKVTHQELAKMIGSIRETVTEVLNHFISEGIINRTDSRGYFTVHRQRVKEALEDSI</sequence>
<dbReference type="Gene3D" id="2.60.120.10">
    <property type="entry name" value="Jelly Rolls"/>
    <property type="match status" value="1"/>
</dbReference>
<dbReference type="SUPFAM" id="SSF46785">
    <property type="entry name" value="Winged helix' DNA-binding domain"/>
    <property type="match status" value="1"/>
</dbReference>
<evidence type="ECO:0000256" key="3">
    <source>
        <dbReference type="ARBA" id="ARBA00023159"/>
    </source>
</evidence>
<keyword evidence="1" id="KW-0805">Transcription regulation</keyword>
<evidence type="ECO:0000259" key="6">
    <source>
        <dbReference type="PROSITE" id="PS51063"/>
    </source>
</evidence>
<evidence type="ECO:0000313" key="7">
    <source>
        <dbReference type="EMBL" id="MBD8028381.1"/>
    </source>
</evidence>
<dbReference type="PROSITE" id="PS50042">
    <property type="entry name" value="CNMP_BINDING_3"/>
    <property type="match status" value="1"/>
</dbReference>
<keyword evidence="3" id="KW-0010">Activator</keyword>
<dbReference type="InterPro" id="IPR018490">
    <property type="entry name" value="cNMP-bd_dom_sf"/>
</dbReference>
<dbReference type="PANTHER" id="PTHR24567:SF26">
    <property type="entry name" value="REGULATORY PROTEIN YEIL"/>
    <property type="match status" value="1"/>
</dbReference>
<keyword evidence="8" id="KW-1185">Reference proteome</keyword>
<gene>
    <name evidence="7" type="ORF">H9636_17205</name>
</gene>
<dbReference type="InterPro" id="IPR014710">
    <property type="entry name" value="RmlC-like_jellyroll"/>
</dbReference>
<protein>
    <submittedName>
        <fullName evidence="7">Crp/Fnr family transcriptional regulator</fullName>
    </submittedName>
</protein>
<dbReference type="Pfam" id="PF00027">
    <property type="entry name" value="cNMP_binding"/>
    <property type="match status" value="1"/>
</dbReference>
<dbReference type="Pfam" id="PF13545">
    <property type="entry name" value="HTH_Crp_2"/>
    <property type="match status" value="1"/>
</dbReference>
<dbReference type="InterPro" id="IPR036390">
    <property type="entry name" value="WH_DNA-bd_sf"/>
</dbReference>
<dbReference type="InterPro" id="IPR036388">
    <property type="entry name" value="WH-like_DNA-bd_sf"/>
</dbReference>
<dbReference type="EMBL" id="JACSQA010000038">
    <property type="protein sequence ID" value="MBD8028381.1"/>
    <property type="molecule type" value="Genomic_DNA"/>
</dbReference>
<dbReference type="InterPro" id="IPR012318">
    <property type="entry name" value="HTH_CRP"/>
</dbReference>
<dbReference type="Proteomes" id="UP000640930">
    <property type="component" value="Unassembled WGS sequence"/>
</dbReference>
<evidence type="ECO:0000313" key="8">
    <source>
        <dbReference type="Proteomes" id="UP000640930"/>
    </source>
</evidence>
<accession>A0ABR8XGM8</accession>
<dbReference type="SMART" id="SM00100">
    <property type="entry name" value="cNMP"/>
    <property type="match status" value="1"/>
</dbReference>
<dbReference type="InterPro" id="IPR000595">
    <property type="entry name" value="cNMP-bd_dom"/>
</dbReference>
<dbReference type="PROSITE" id="PS51063">
    <property type="entry name" value="HTH_CRP_2"/>
    <property type="match status" value="1"/>
</dbReference>
<comment type="caution">
    <text evidence="7">The sequence shown here is derived from an EMBL/GenBank/DDBJ whole genome shotgun (WGS) entry which is preliminary data.</text>
</comment>
<evidence type="ECO:0000259" key="5">
    <source>
        <dbReference type="PROSITE" id="PS50042"/>
    </source>
</evidence>
<evidence type="ECO:0000256" key="2">
    <source>
        <dbReference type="ARBA" id="ARBA00023125"/>
    </source>
</evidence>
<dbReference type="SUPFAM" id="SSF51206">
    <property type="entry name" value="cAMP-binding domain-like"/>
    <property type="match status" value="1"/>
</dbReference>
<proteinExistence type="predicted"/>
<organism evidence="7 8">
    <name type="scientific">Ureibacillus galli</name>
    <dbReference type="NCBI Taxonomy" id="2762222"/>
    <lineage>
        <taxon>Bacteria</taxon>
        <taxon>Bacillati</taxon>
        <taxon>Bacillota</taxon>
        <taxon>Bacilli</taxon>
        <taxon>Bacillales</taxon>
        <taxon>Caryophanaceae</taxon>
        <taxon>Ureibacillus</taxon>
    </lineage>
</organism>
<dbReference type="CDD" id="cd00038">
    <property type="entry name" value="CAP_ED"/>
    <property type="match status" value="1"/>
</dbReference>
<reference evidence="7 8" key="1">
    <citation type="submission" date="2020-08" db="EMBL/GenBank/DDBJ databases">
        <title>A Genomic Blueprint of the Chicken Gut Microbiome.</title>
        <authorList>
            <person name="Gilroy R."/>
            <person name="Ravi A."/>
            <person name="Getino M."/>
            <person name="Pursley I."/>
            <person name="Horton D.L."/>
            <person name="Alikhan N.-F."/>
            <person name="Baker D."/>
            <person name="Gharbi K."/>
            <person name="Hall N."/>
            <person name="Watson M."/>
            <person name="Adriaenssens E.M."/>
            <person name="Foster-Nyarko E."/>
            <person name="Jarju S."/>
            <person name="Secka A."/>
            <person name="Antonio M."/>
            <person name="Oren A."/>
            <person name="Chaudhuri R."/>
            <person name="La Ragione R.M."/>
            <person name="Hildebrand F."/>
            <person name="Pallen M.J."/>
        </authorList>
    </citation>
    <scope>NUCLEOTIDE SEQUENCE [LARGE SCALE GENOMIC DNA]</scope>
    <source>
        <strain evidence="7 8">Re31</strain>
    </source>
</reference>
<dbReference type="SMART" id="SM00419">
    <property type="entry name" value="HTH_CRP"/>
    <property type="match status" value="1"/>
</dbReference>
<dbReference type="InterPro" id="IPR050397">
    <property type="entry name" value="Env_Response_Regulators"/>
</dbReference>
<evidence type="ECO:0000256" key="4">
    <source>
        <dbReference type="ARBA" id="ARBA00023163"/>
    </source>
</evidence>
<dbReference type="PANTHER" id="PTHR24567">
    <property type="entry name" value="CRP FAMILY TRANSCRIPTIONAL REGULATORY PROTEIN"/>
    <property type="match status" value="1"/>
</dbReference>